<feature type="binding site" evidence="12">
    <location>
        <position position="99"/>
    </location>
    <ligand>
        <name>GTP</name>
        <dbReference type="ChEBI" id="CHEBI:37565"/>
    </ligand>
</feature>
<dbReference type="InterPro" id="IPR007197">
    <property type="entry name" value="rSAM"/>
</dbReference>
<keyword evidence="6 12" id="KW-0408">Iron</keyword>
<feature type="binding site" evidence="12">
    <location>
        <position position="28"/>
    </location>
    <ligand>
        <name>[4Fe-4S] cluster</name>
        <dbReference type="ChEBI" id="CHEBI:49883"/>
        <label>1</label>
        <note>4Fe-4S-S-AdoMet</note>
    </ligand>
</feature>
<dbReference type="HAMAP" id="MF_01225_B">
    <property type="entry name" value="MoaA_B"/>
    <property type="match status" value="1"/>
</dbReference>
<feature type="binding site" evidence="12">
    <location>
        <position position="25"/>
    </location>
    <ligand>
        <name>[4Fe-4S] cluster</name>
        <dbReference type="ChEBI" id="CHEBI:49883"/>
        <label>1</label>
        <note>4Fe-4S-S-AdoMet</note>
    </ligand>
</feature>
<dbReference type="PROSITE" id="PS01305">
    <property type="entry name" value="MOAA_NIFB_PQQE"/>
    <property type="match status" value="1"/>
</dbReference>
<keyword evidence="2 12" id="KW-0004">4Fe-4S</keyword>
<evidence type="ECO:0000313" key="15">
    <source>
        <dbReference type="EMBL" id="MFC5850184.1"/>
    </source>
</evidence>
<feature type="compositionally biased region" description="Basic and acidic residues" evidence="13">
    <location>
        <begin position="327"/>
        <end position="336"/>
    </location>
</feature>
<dbReference type="EC" id="4.1.99.22" evidence="1 12"/>
<comment type="caution">
    <text evidence="15">The sequence shown here is derived from an EMBL/GenBank/DDBJ whole genome shotgun (WGS) entry which is preliminary data.</text>
</comment>
<dbReference type="PANTHER" id="PTHR22960">
    <property type="entry name" value="MOLYBDOPTERIN COFACTOR SYNTHESIS PROTEIN A"/>
    <property type="match status" value="1"/>
</dbReference>
<proteinExistence type="inferred from homology"/>
<feature type="binding site" evidence="12">
    <location>
        <position position="14"/>
    </location>
    <ligand>
        <name>GTP</name>
        <dbReference type="ChEBI" id="CHEBI:37565"/>
    </ligand>
</feature>
<feature type="binding site" evidence="12">
    <location>
        <position position="259"/>
    </location>
    <ligand>
        <name>[4Fe-4S] cluster</name>
        <dbReference type="ChEBI" id="CHEBI:49883"/>
        <label>2</label>
        <note>4Fe-4S-substrate</note>
    </ligand>
</feature>
<dbReference type="PROSITE" id="PS51918">
    <property type="entry name" value="RADICAL_SAM"/>
    <property type="match status" value="1"/>
</dbReference>
<dbReference type="RefSeq" id="WP_380052026.1">
    <property type="nucleotide sequence ID" value="NZ_JBHSOH010000043.1"/>
</dbReference>
<evidence type="ECO:0000256" key="10">
    <source>
        <dbReference type="ARBA" id="ARBA00023239"/>
    </source>
</evidence>
<dbReference type="SMART" id="SM00729">
    <property type="entry name" value="Elp3"/>
    <property type="match status" value="1"/>
</dbReference>
<sequence length="336" mass="36051">MLTDQLGRPLRDLRISVTDRCNLRCTYCMPAEVFGADYAFLPRAELLSFEEIERLARTFVDLGVRKLRLTGGEPTLRRDLPDLVARLARIEGVQDIAMTTNGLLLPRFADALRAAGLDRVTVSIDSLDPEVFGRMNGLGQHPQKVVDGIEAALTAGLGVKINTVVQRGVNDAGLRDLWLALRGLAPLRFIEFMDVGNHNGWNMDSVVPSGEVLARLGGEAGAAAFAPRAAGYRGEVATRHVDTAGHEVGLISSVTAPFCGDCSRARLSAVGALYTCLFAGGGTDLRAPLRAGASDAELRDLVAGVWAARSDRYSEERGEVTRAGTRPKVEMSHIGG</sequence>
<evidence type="ECO:0000256" key="4">
    <source>
        <dbReference type="ARBA" id="ARBA00022723"/>
    </source>
</evidence>
<dbReference type="InterPro" id="IPR000385">
    <property type="entry name" value="MoaA_NifB_PqqE_Fe-S-bd_CS"/>
</dbReference>
<dbReference type="Gene3D" id="3.20.20.70">
    <property type="entry name" value="Aldolase class I"/>
    <property type="match status" value="1"/>
</dbReference>
<comment type="similarity">
    <text evidence="12">Belongs to the radical SAM superfamily. MoaA family.</text>
</comment>
<evidence type="ECO:0000256" key="11">
    <source>
        <dbReference type="ARBA" id="ARBA00048697"/>
    </source>
</evidence>
<protein>
    <recommendedName>
        <fullName evidence="1 12">GTP 3',8-cyclase</fullName>
        <ecNumber evidence="1 12">4.1.99.22</ecNumber>
    </recommendedName>
    <alternativeName>
        <fullName evidence="12">Molybdenum cofactor biosynthesis protein A</fullName>
    </alternativeName>
</protein>
<keyword evidence="7 12" id="KW-0411">Iron-sulfur</keyword>
<evidence type="ECO:0000256" key="8">
    <source>
        <dbReference type="ARBA" id="ARBA00023134"/>
    </source>
</evidence>
<dbReference type="InterPro" id="IPR050105">
    <property type="entry name" value="MoCo_biosynth_MoaA/MoaC"/>
</dbReference>
<dbReference type="PANTHER" id="PTHR22960:SF0">
    <property type="entry name" value="MOLYBDENUM COFACTOR BIOSYNTHESIS PROTEIN 1"/>
    <property type="match status" value="1"/>
</dbReference>
<dbReference type="InterPro" id="IPR058240">
    <property type="entry name" value="rSAM_sf"/>
</dbReference>
<evidence type="ECO:0000256" key="9">
    <source>
        <dbReference type="ARBA" id="ARBA00023150"/>
    </source>
</evidence>
<feature type="binding site" evidence="12">
    <location>
        <position position="21"/>
    </location>
    <ligand>
        <name>[4Fe-4S] cluster</name>
        <dbReference type="ChEBI" id="CHEBI:49883"/>
        <label>1</label>
        <note>4Fe-4S-S-AdoMet</note>
    </ligand>
</feature>
<evidence type="ECO:0000256" key="2">
    <source>
        <dbReference type="ARBA" id="ARBA00022485"/>
    </source>
</evidence>
<accession>A0ABW1DSS4</accession>
<feature type="binding site" evidence="12">
    <location>
        <position position="262"/>
    </location>
    <ligand>
        <name>[4Fe-4S] cluster</name>
        <dbReference type="ChEBI" id="CHEBI:49883"/>
        <label>2</label>
        <note>4Fe-4S-substrate</note>
    </ligand>
</feature>
<dbReference type="InterPro" id="IPR040064">
    <property type="entry name" value="MoaA-like"/>
</dbReference>
<feature type="region of interest" description="Disordered" evidence="13">
    <location>
        <begin position="316"/>
        <end position="336"/>
    </location>
</feature>
<comment type="subunit">
    <text evidence="12">Monomer and homodimer.</text>
</comment>
<evidence type="ECO:0000259" key="14">
    <source>
        <dbReference type="PROSITE" id="PS51918"/>
    </source>
</evidence>
<keyword evidence="4 12" id="KW-0479">Metal-binding</keyword>
<comment type="pathway">
    <text evidence="12">Cofactor biosynthesis; molybdopterin biosynthesis.</text>
</comment>
<dbReference type="GO" id="GO:0061798">
    <property type="term" value="F:GTP 3',8'-cyclase activity"/>
    <property type="evidence" value="ECO:0007669"/>
    <property type="project" value="UniProtKB-EC"/>
</dbReference>
<evidence type="ECO:0000256" key="3">
    <source>
        <dbReference type="ARBA" id="ARBA00022691"/>
    </source>
</evidence>
<feature type="binding site" evidence="12">
    <location>
        <position position="123"/>
    </location>
    <ligand>
        <name>S-adenosyl-L-methionine</name>
        <dbReference type="ChEBI" id="CHEBI:59789"/>
    </ligand>
</feature>
<dbReference type="CDD" id="cd21117">
    <property type="entry name" value="Twitch_MoaA"/>
    <property type="match status" value="1"/>
</dbReference>
<feature type="binding site" evidence="12">
    <location>
        <position position="276"/>
    </location>
    <ligand>
        <name>[4Fe-4S] cluster</name>
        <dbReference type="ChEBI" id="CHEBI:49883"/>
        <label>2</label>
        <note>4Fe-4S-substrate</note>
    </ligand>
</feature>
<dbReference type="SUPFAM" id="SSF102114">
    <property type="entry name" value="Radical SAM enzymes"/>
    <property type="match status" value="1"/>
</dbReference>
<evidence type="ECO:0000313" key="16">
    <source>
        <dbReference type="Proteomes" id="UP001595979"/>
    </source>
</evidence>
<dbReference type="InterPro" id="IPR010505">
    <property type="entry name" value="MoaA_twitch"/>
</dbReference>
<dbReference type="InterPro" id="IPR013785">
    <property type="entry name" value="Aldolase_TIM"/>
</dbReference>
<comment type="cofactor">
    <cofactor evidence="12">
        <name>[4Fe-4S] cluster</name>
        <dbReference type="ChEBI" id="CHEBI:49883"/>
    </cofactor>
    <text evidence="12">Binds 2 [4Fe-4S] clusters. Binds 1 [4Fe-4S] cluster coordinated with 3 cysteines and an exchangeable S-adenosyl-L-methionine and 1 [4Fe-4S] cluster coordinated with 3 cysteines and the GTP-derived substrate.</text>
</comment>
<feature type="binding site" evidence="12">
    <location>
        <begin position="264"/>
        <end position="266"/>
    </location>
    <ligand>
        <name>GTP</name>
        <dbReference type="ChEBI" id="CHEBI:37565"/>
    </ligand>
</feature>
<evidence type="ECO:0000256" key="6">
    <source>
        <dbReference type="ARBA" id="ARBA00023004"/>
    </source>
</evidence>
<comment type="function">
    <text evidence="12">Catalyzes the cyclization of GTP to (8S)-3',8-cyclo-7,8-dihydroguanosine 5'-triphosphate.</text>
</comment>
<comment type="catalytic activity">
    <reaction evidence="11 12">
        <text>GTP + AH2 + S-adenosyl-L-methionine = (8S)-3',8-cyclo-7,8-dihydroguanosine 5'-triphosphate + 5'-deoxyadenosine + L-methionine + A + H(+)</text>
        <dbReference type="Rhea" id="RHEA:49576"/>
        <dbReference type="ChEBI" id="CHEBI:13193"/>
        <dbReference type="ChEBI" id="CHEBI:15378"/>
        <dbReference type="ChEBI" id="CHEBI:17319"/>
        <dbReference type="ChEBI" id="CHEBI:17499"/>
        <dbReference type="ChEBI" id="CHEBI:37565"/>
        <dbReference type="ChEBI" id="CHEBI:57844"/>
        <dbReference type="ChEBI" id="CHEBI:59789"/>
        <dbReference type="ChEBI" id="CHEBI:131766"/>
        <dbReference type="EC" id="4.1.99.22"/>
    </reaction>
</comment>
<dbReference type="Pfam" id="PF04055">
    <property type="entry name" value="Radical_SAM"/>
    <property type="match status" value="1"/>
</dbReference>
<feature type="binding site" evidence="12">
    <location>
        <position position="72"/>
    </location>
    <ligand>
        <name>S-adenosyl-L-methionine</name>
        <dbReference type="ChEBI" id="CHEBI:59789"/>
    </ligand>
</feature>
<dbReference type="Proteomes" id="UP001595979">
    <property type="component" value="Unassembled WGS sequence"/>
</dbReference>
<evidence type="ECO:0000256" key="7">
    <source>
        <dbReference type="ARBA" id="ARBA00023014"/>
    </source>
</evidence>
<organism evidence="15 16">
    <name type="scientific">Deinococcus petrolearius</name>
    <dbReference type="NCBI Taxonomy" id="1751295"/>
    <lineage>
        <taxon>Bacteria</taxon>
        <taxon>Thermotogati</taxon>
        <taxon>Deinococcota</taxon>
        <taxon>Deinococci</taxon>
        <taxon>Deinococcales</taxon>
        <taxon>Deinococcaceae</taxon>
        <taxon>Deinococcus</taxon>
    </lineage>
</organism>
<feature type="domain" description="Radical SAM core" evidence="14">
    <location>
        <begin position="5"/>
        <end position="223"/>
    </location>
</feature>
<dbReference type="CDD" id="cd01335">
    <property type="entry name" value="Radical_SAM"/>
    <property type="match status" value="1"/>
</dbReference>
<keyword evidence="9 12" id="KW-0501">Molybdenum cofactor biosynthesis</keyword>
<dbReference type="InterPro" id="IPR006638">
    <property type="entry name" value="Elp3/MiaA/NifB-like_rSAM"/>
</dbReference>
<dbReference type="NCBIfam" id="TIGR02666">
    <property type="entry name" value="moaA"/>
    <property type="match status" value="1"/>
</dbReference>
<dbReference type="SFLD" id="SFLDG01067">
    <property type="entry name" value="SPASM/twitch_domain_containing"/>
    <property type="match status" value="1"/>
</dbReference>
<feature type="binding site" evidence="12">
    <location>
        <position position="193"/>
    </location>
    <ligand>
        <name>S-adenosyl-L-methionine</name>
        <dbReference type="ChEBI" id="CHEBI:59789"/>
    </ligand>
</feature>
<keyword evidence="10 12" id="KW-0456">Lyase</keyword>
<feature type="binding site" evidence="12">
    <location>
        <position position="68"/>
    </location>
    <ligand>
        <name>GTP</name>
        <dbReference type="ChEBI" id="CHEBI:37565"/>
    </ligand>
</feature>
<name>A0ABW1DSS4_9DEIO</name>
<evidence type="ECO:0000256" key="5">
    <source>
        <dbReference type="ARBA" id="ARBA00022741"/>
    </source>
</evidence>
<keyword evidence="16" id="KW-1185">Reference proteome</keyword>
<reference evidence="16" key="1">
    <citation type="journal article" date="2019" name="Int. J. Syst. Evol. Microbiol.">
        <title>The Global Catalogue of Microorganisms (GCM) 10K type strain sequencing project: providing services to taxonomists for standard genome sequencing and annotation.</title>
        <authorList>
            <consortium name="The Broad Institute Genomics Platform"/>
            <consortium name="The Broad Institute Genome Sequencing Center for Infectious Disease"/>
            <person name="Wu L."/>
            <person name="Ma J."/>
        </authorList>
    </citation>
    <scope>NUCLEOTIDE SEQUENCE [LARGE SCALE GENOMIC DNA]</scope>
    <source>
        <strain evidence="16">CGMCC 1.15053</strain>
    </source>
</reference>
<feature type="binding site" evidence="12">
    <location>
        <position position="160"/>
    </location>
    <ligand>
        <name>GTP</name>
        <dbReference type="ChEBI" id="CHEBI:37565"/>
    </ligand>
</feature>
<feature type="binding site" evidence="12">
    <location>
        <position position="27"/>
    </location>
    <ligand>
        <name>S-adenosyl-L-methionine</name>
        <dbReference type="ChEBI" id="CHEBI:59789"/>
    </ligand>
</feature>
<evidence type="ECO:0000256" key="1">
    <source>
        <dbReference type="ARBA" id="ARBA00012167"/>
    </source>
</evidence>
<keyword evidence="8 12" id="KW-0342">GTP-binding</keyword>
<dbReference type="InterPro" id="IPR013483">
    <property type="entry name" value="MoaA"/>
</dbReference>
<evidence type="ECO:0000256" key="13">
    <source>
        <dbReference type="SAM" id="MobiDB-lite"/>
    </source>
</evidence>
<dbReference type="SFLD" id="SFLDS00029">
    <property type="entry name" value="Radical_SAM"/>
    <property type="match status" value="1"/>
</dbReference>
<keyword evidence="3 12" id="KW-0949">S-adenosyl-L-methionine</keyword>
<keyword evidence="5 12" id="KW-0547">Nucleotide-binding</keyword>
<dbReference type="SFLD" id="SFLDG01386">
    <property type="entry name" value="main_SPASM_domain-containing"/>
    <property type="match status" value="1"/>
</dbReference>
<gene>
    <name evidence="12 15" type="primary">moaA</name>
    <name evidence="15" type="ORF">ACFPQ6_17945</name>
</gene>
<evidence type="ECO:0000256" key="12">
    <source>
        <dbReference type="HAMAP-Rule" id="MF_01225"/>
    </source>
</evidence>
<dbReference type="EMBL" id="JBHSOH010000043">
    <property type="protein sequence ID" value="MFC5850184.1"/>
    <property type="molecule type" value="Genomic_DNA"/>
</dbReference>
<dbReference type="SFLD" id="SFLDG01383">
    <property type="entry name" value="cyclic_pyranopterin_phosphate"/>
    <property type="match status" value="1"/>
</dbReference>
<dbReference type="Pfam" id="PF06463">
    <property type="entry name" value="Mob_synth_C"/>
    <property type="match status" value="1"/>
</dbReference>